<organism evidence="3 4">
    <name type="scientific">Amorphotheca resinae ATCC 22711</name>
    <dbReference type="NCBI Taxonomy" id="857342"/>
    <lineage>
        <taxon>Eukaryota</taxon>
        <taxon>Fungi</taxon>
        <taxon>Dikarya</taxon>
        <taxon>Ascomycota</taxon>
        <taxon>Pezizomycotina</taxon>
        <taxon>Leotiomycetes</taxon>
        <taxon>Helotiales</taxon>
        <taxon>Amorphothecaceae</taxon>
        <taxon>Amorphotheca</taxon>
    </lineage>
</organism>
<feature type="region of interest" description="Disordered" evidence="1">
    <location>
        <begin position="1"/>
        <end position="142"/>
    </location>
</feature>
<keyword evidence="4" id="KW-1185">Reference proteome</keyword>
<sequence length="475" mass="52601">MSPQGIGPRTERWLESAPSRDTPPSFESRHTPRADSGPKEMVVREDNLKFPPSMKWQRPMPESWKEGISQPLLEIPAQRPPHVRRTSDGGSQRQPSPVPRLLASDERLKPYHLDSDGSSDEDTDSDDDLSGPSKTHSGEEIILTSELIALSQALVPRPPSGSPASFKSGSSFIDEDVQRPMVYRPKRPEYQASPAQHGAIPILPPGRSSDLLGASPRPDAFHLGPDEKGNEIPPDAKWTKITRRLVSPEVLSQDGRRYEARPDFVAVLGVLSRAEIQSLASRTAVLRAARHRPSPIPHHPGPRQPYTPPLQSQPPPRGIPIPHHSSRSRRSPSRDYYYSSSSGSDEQRHHATPPPRSILKNKHDAPNYTYAAPPPPSPRRAPAEDRPHAPHPHPHHHTRKHNNNNNRDREAPRKHSHSHSSHSHSHERHPPKDREKEKEGQKRGFKIGGRDLTAAGIGGAAVSLLSMLGEAAEAL</sequence>
<dbReference type="PANTHER" id="PTHR42081">
    <property type="entry name" value="ZINC FINGER PROTEIN DHHC DOMAIN CONTAINING PROTEIN"/>
    <property type="match status" value="1"/>
</dbReference>
<feature type="region of interest" description="Disordered" evidence="1">
    <location>
        <begin position="286"/>
        <end position="451"/>
    </location>
</feature>
<feature type="compositionally biased region" description="Basic and acidic residues" evidence="1">
    <location>
        <begin position="103"/>
        <end position="115"/>
    </location>
</feature>
<reference evidence="3 4" key="1">
    <citation type="journal article" date="2018" name="New Phytol.">
        <title>Comparative genomics and transcriptomics depict ericoid mycorrhizal fungi as versatile saprotrophs and plant mutualists.</title>
        <authorList>
            <person name="Martino E."/>
            <person name="Morin E."/>
            <person name="Grelet G.A."/>
            <person name="Kuo A."/>
            <person name="Kohler A."/>
            <person name="Daghino S."/>
            <person name="Barry K.W."/>
            <person name="Cichocki N."/>
            <person name="Clum A."/>
            <person name="Dockter R.B."/>
            <person name="Hainaut M."/>
            <person name="Kuo R.C."/>
            <person name="LaButti K."/>
            <person name="Lindahl B.D."/>
            <person name="Lindquist E.A."/>
            <person name="Lipzen A."/>
            <person name="Khouja H.R."/>
            <person name="Magnuson J."/>
            <person name="Murat C."/>
            <person name="Ohm R.A."/>
            <person name="Singer S.W."/>
            <person name="Spatafora J.W."/>
            <person name="Wang M."/>
            <person name="Veneault-Fourrey C."/>
            <person name="Henrissat B."/>
            <person name="Grigoriev I.V."/>
            <person name="Martin F.M."/>
            <person name="Perotto S."/>
        </authorList>
    </citation>
    <scope>NUCLEOTIDE SEQUENCE [LARGE SCALE GENOMIC DNA]</scope>
    <source>
        <strain evidence="3 4">ATCC 22711</strain>
    </source>
</reference>
<dbReference type="PANTHER" id="PTHR42081:SF2">
    <property type="entry name" value="NIPPED-B-LIKE PROTEIN B"/>
    <property type="match status" value="1"/>
</dbReference>
<evidence type="ECO:0000313" key="3">
    <source>
        <dbReference type="EMBL" id="PSS13276.1"/>
    </source>
</evidence>
<evidence type="ECO:0000259" key="2">
    <source>
        <dbReference type="Pfam" id="PF26118"/>
    </source>
</evidence>
<feature type="compositionally biased region" description="Pro residues" evidence="1">
    <location>
        <begin position="294"/>
        <end position="319"/>
    </location>
</feature>
<feature type="compositionally biased region" description="Basic and acidic residues" evidence="1">
    <location>
        <begin position="428"/>
        <end position="442"/>
    </location>
</feature>
<feature type="compositionally biased region" description="Low complexity" evidence="1">
    <location>
        <begin position="162"/>
        <end position="172"/>
    </location>
</feature>
<dbReference type="InterPro" id="IPR058348">
    <property type="entry name" value="DUF8035"/>
</dbReference>
<feature type="domain" description="DUF8035" evidence="2">
    <location>
        <begin position="235"/>
        <end position="289"/>
    </location>
</feature>
<dbReference type="EMBL" id="KZ679014">
    <property type="protein sequence ID" value="PSS13276.1"/>
    <property type="molecule type" value="Genomic_DNA"/>
</dbReference>
<feature type="compositionally biased region" description="Low complexity" evidence="1">
    <location>
        <begin position="334"/>
        <end position="344"/>
    </location>
</feature>
<name>A0A2T3AX73_AMORE</name>
<feature type="region of interest" description="Disordered" evidence="1">
    <location>
        <begin position="154"/>
        <end position="235"/>
    </location>
</feature>
<evidence type="ECO:0000313" key="4">
    <source>
        <dbReference type="Proteomes" id="UP000241818"/>
    </source>
</evidence>
<gene>
    <name evidence="3" type="ORF">M430DRAFT_29819</name>
</gene>
<accession>A0A2T3AX73</accession>
<dbReference type="AlphaFoldDB" id="A0A2T3AX73"/>
<feature type="compositionally biased region" description="Basic and acidic residues" evidence="1">
    <location>
        <begin position="27"/>
        <end position="48"/>
    </location>
</feature>
<dbReference type="Proteomes" id="UP000241818">
    <property type="component" value="Unassembled WGS sequence"/>
</dbReference>
<feature type="compositionally biased region" description="Acidic residues" evidence="1">
    <location>
        <begin position="117"/>
        <end position="129"/>
    </location>
</feature>
<dbReference type="InParanoid" id="A0A2T3AX73"/>
<dbReference type="RefSeq" id="XP_024719267.1">
    <property type="nucleotide sequence ID" value="XM_024865906.1"/>
</dbReference>
<dbReference type="OrthoDB" id="7464126at2759"/>
<dbReference type="STRING" id="857342.A0A2T3AX73"/>
<protein>
    <recommendedName>
        <fullName evidence="2">DUF8035 domain-containing protein</fullName>
    </recommendedName>
</protein>
<dbReference type="Pfam" id="PF26118">
    <property type="entry name" value="DUF8035"/>
    <property type="match status" value="1"/>
</dbReference>
<proteinExistence type="predicted"/>
<feature type="compositionally biased region" description="Basic residues" evidence="1">
    <location>
        <begin position="389"/>
        <end position="402"/>
    </location>
</feature>
<dbReference type="GeneID" id="36573987"/>
<evidence type="ECO:0000256" key="1">
    <source>
        <dbReference type="SAM" id="MobiDB-lite"/>
    </source>
</evidence>
<feature type="compositionally biased region" description="Basic residues" evidence="1">
    <location>
        <begin position="414"/>
        <end position="427"/>
    </location>
</feature>